<dbReference type="InterPro" id="IPR036271">
    <property type="entry name" value="Tet_transcr_reg_TetR-rel_C_sf"/>
</dbReference>
<evidence type="ECO:0000313" key="6">
    <source>
        <dbReference type="EMBL" id="UFW92053.1"/>
    </source>
</evidence>
<dbReference type="EMBL" id="CP088102">
    <property type="protein sequence ID" value="UFW92053.1"/>
    <property type="molecule type" value="Genomic_DNA"/>
</dbReference>
<dbReference type="PROSITE" id="PS50977">
    <property type="entry name" value="HTH_TETR_2"/>
    <property type="match status" value="1"/>
</dbReference>
<evidence type="ECO:0000256" key="3">
    <source>
        <dbReference type="ARBA" id="ARBA00023163"/>
    </source>
</evidence>
<dbReference type="SUPFAM" id="SSF48498">
    <property type="entry name" value="Tetracyclin repressor-like, C-terminal domain"/>
    <property type="match status" value="1"/>
</dbReference>
<dbReference type="PANTHER" id="PTHR47506:SF6">
    <property type="entry name" value="HTH-TYPE TRANSCRIPTIONAL REPRESSOR NEMR"/>
    <property type="match status" value="1"/>
</dbReference>
<reference evidence="6" key="1">
    <citation type="submission" date="2021-11" db="EMBL/GenBank/DDBJ databases">
        <title>Australian commercial rhizobial inoculants.</title>
        <authorList>
            <person name="Kohlmeier M.G."/>
            <person name="O'Hara G.W."/>
            <person name="Colombi E."/>
            <person name="Ramsay J.P."/>
            <person name="Terpolilli J."/>
        </authorList>
    </citation>
    <scope>NUCLEOTIDE SEQUENCE</scope>
    <source>
        <strain evidence="6">CC829</strain>
        <plasmid evidence="6">pCC829_2</plasmid>
    </source>
</reference>
<keyword evidence="6" id="KW-0614">Plasmid</keyword>
<geneLocation type="plasmid" evidence="6 7">
    <name>pCC829_2</name>
</geneLocation>
<keyword evidence="2 4" id="KW-0238">DNA-binding</keyword>
<gene>
    <name evidence="6" type="ORF">BjapCC829_48165</name>
</gene>
<organism evidence="6 7">
    <name type="scientific">Bradyrhizobium barranii</name>
    <dbReference type="NCBI Taxonomy" id="2992140"/>
    <lineage>
        <taxon>Bacteria</taxon>
        <taxon>Pseudomonadati</taxon>
        <taxon>Pseudomonadota</taxon>
        <taxon>Alphaproteobacteria</taxon>
        <taxon>Hyphomicrobiales</taxon>
        <taxon>Nitrobacteraceae</taxon>
        <taxon>Bradyrhizobium</taxon>
    </lineage>
</organism>
<name>A0ABY3R278_9BRAD</name>
<keyword evidence="1" id="KW-0805">Transcription regulation</keyword>
<evidence type="ECO:0000256" key="4">
    <source>
        <dbReference type="PROSITE-ProRule" id="PRU00335"/>
    </source>
</evidence>
<dbReference type="Proteomes" id="UP001430990">
    <property type="component" value="Plasmid pCC829_2"/>
</dbReference>
<evidence type="ECO:0000313" key="7">
    <source>
        <dbReference type="Proteomes" id="UP001430990"/>
    </source>
</evidence>
<feature type="DNA-binding region" description="H-T-H motif" evidence="4">
    <location>
        <begin position="45"/>
        <end position="64"/>
    </location>
</feature>
<dbReference type="Gene3D" id="1.10.357.10">
    <property type="entry name" value="Tetracycline Repressor, domain 2"/>
    <property type="match status" value="1"/>
</dbReference>
<keyword evidence="3" id="KW-0804">Transcription</keyword>
<evidence type="ECO:0000256" key="1">
    <source>
        <dbReference type="ARBA" id="ARBA00023015"/>
    </source>
</evidence>
<dbReference type="InterPro" id="IPR011075">
    <property type="entry name" value="TetR_C"/>
</dbReference>
<feature type="domain" description="HTH tetR-type" evidence="5">
    <location>
        <begin position="22"/>
        <end position="82"/>
    </location>
</feature>
<dbReference type="PANTHER" id="PTHR47506">
    <property type="entry name" value="TRANSCRIPTIONAL REGULATORY PROTEIN"/>
    <property type="match status" value="1"/>
</dbReference>
<proteinExistence type="predicted"/>
<dbReference type="Pfam" id="PF16925">
    <property type="entry name" value="TetR_C_13"/>
    <property type="match status" value="1"/>
</dbReference>
<keyword evidence="7" id="KW-1185">Reference proteome</keyword>
<protein>
    <submittedName>
        <fullName evidence="6">TetR/AcrR family transcriptional regulator</fullName>
    </submittedName>
</protein>
<accession>A0ABY3R278</accession>
<dbReference type="Pfam" id="PF00440">
    <property type="entry name" value="TetR_N"/>
    <property type="match status" value="1"/>
</dbReference>
<evidence type="ECO:0000259" key="5">
    <source>
        <dbReference type="PROSITE" id="PS50977"/>
    </source>
</evidence>
<dbReference type="RefSeq" id="WP_231145871.1">
    <property type="nucleotide sequence ID" value="NZ_CP088102.1"/>
</dbReference>
<dbReference type="InterPro" id="IPR001647">
    <property type="entry name" value="HTH_TetR"/>
</dbReference>
<sequence length="224" mass="25269">MAKSSDNRRQPAEARRHDIGYAPTRDVLIRCGMEVMTQQGFAATGLDALLRRATVPKGSFYHYFESKAEYGREIMKAYDSFFRHKLDRVLNDERLAPLARMRAFVEDAKAGMAKYSYTRGCLVGNLSQEVEALPDDYRSALDEIIKGWQRKVAHCLELARDAGEIGDAAECDALAEFFWIGWEGAVMRARLVRNGMPLDTFISGFRAGLPRPDGAKPRSKRNVK</sequence>
<evidence type="ECO:0000256" key="2">
    <source>
        <dbReference type="ARBA" id="ARBA00023125"/>
    </source>
</evidence>
<dbReference type="SUPFAM" id="SSF46689">
    <property type="entry name" value="Homeodomain-like"/>
    <property type="match status" value="1"/>
</dbReference>
<dbReference type="InterPro" id="IPR009057">
    <property type="entry name" value="Homeodomain-like_sf"/>
</dbReference>